<evidence type="ECO:0000256" key="8">
    <source>
        <dbReference type="ARBA" id="ARBA00023098"/>
    </source>
</evidence>
<dbReference type="InterPro" id="IPR004655">
    <property type="entry name" value="FabH"/>
</dbReference>
<comment type="function">
    <text evidence="13">Catalyzes the condensation reaction of fatty acid synthesis by the addition to an acyl acceptor of two carbons from malonyl-ACP. Catalyzes the first condensation reaction which initiates fatty acid synthesis and may therefore play a role in governing the total rate of fatty acid production. Possesses both acetoacetyl-ACP synthase and acetyl transacylase activities. Its substrate specificity determines the biosynthesis of branched-chain and/or straight-chain of fatty acids.</text>
</comment>
<feature type="domain" description="Beta-ketoacyl-[acyl-carrier-protein] synthase III N-terminal" evidence="15">
    <location>
        <begin position="109"/>
        <end position="187"/>
    </location>
</feature>
<dbReference type="Pfam" id="PF08541">
    <property type="entry name" value="ACP_syn_III_C"/>
    <property type="match status" value="1"/>
</dbReference>
<evidence type="ECO:0000256" key="13">
    <source>
        <dbReference type="HAMAP-Rule" id="MF_01815"/>
    </source>
</evidence>
<evidence type="ECO:0000256" key="1">
    <source>
        <dbReference type="ARBA" id="ARBA00005194"/>
    </source>
</evidence>
<dbReference type="AlphaFoldDB" id="A0A2M9BPW7"/>
<feature type="active site" evidence="13">
    <location>
        <position position="255"/>
    </location>
</feature>
<dbReference type="EC" id="2.3.1.180" evidence="3 13"/>
<dbReference type="CDD" id="cd00830">
    <property type="entry name" value="KAS_III"/>
    <property type="match status" value="1"/>
</dbReference>
<comment type="similarity">
    <text evidence="2 13">Belongs to the thiolase-like superfamily. FabH family.</text>
</comment>
<keyword evidence="5 13" id="KW-0444">Lipid biosynthesis</keyword>
<keyword evidence="7 13" id="KW-0276">Fatty acid metabolism</keyword>
<comment type="catalytic activity">
    <reaction evidence="12">
        <text>malonyl-[ACP] + acetyl-CoA + H(+) = 3-oxobutanoyl-[ACP] + CO2 + CoA</text>
        <dbReference type="Rhea" id="RHEA:12080"/>
        <dbReference type="Rhea" id="RHEA-COMP:9623"/>
        <dbReference type="Rhea" id="RHEA-COMP:9625"/>
        <dbReference type="ChEBI" id="CHEBI:15378"/>
        <dbReference type="ChEBI" id="CHEBI:16526"/>
        <dbReference type="ChEBI" id="CHEBI:57287"/>
        <dbReference type="ChEBI" id="CHEBI:57288"/>
        <dbReference type="ChEBI" id="CHEBI:78449"/>
        <dbReference type="ChEBI" id="CHEBI:78450"/>
        <dbReference type="EC" id="2.3.1.180"/>
    </reaction>
    <physiologicalReaction direction="left-to-right" evidence="12">
        <dbReference type="Rhea" id="RHEA:12081"/>
    </physiologicalReaction>
</comment>
<comment type="pathway">
    <text evidence="1 13">Lipid metabolism; fatty acid biosynthesis.</text>
</comment>
<dbReference type="FunFam" id="3.40.47.10:FF:000004">
    <property type="entry name" value="3-oxoacyl-[acyl-carrier-protein] synthase 3"/>
    <property type="match status" value="1"/>
</dbReference>
<feature type="region of interest" description="ACP-binding" evidence="13">
    <location>
        <begin position="256"/>
        <end position="260"/>
    </location>
</feature>
<evidence type="ECO:0000256" key="7">
    <source>
        <dbReference type="ARBA" id="ARBA00022832"/>
    </source>
</evidence>
<evidence type="ECO:0000256" key="12">
    <source>
        <dbReference type="ARBA" id="ARBA00051096"/>
    </source>
</evidence>
<comment type="subcellular location">
    <subcellularLocation>
        <location evidence="13">Cytoplasm</location>
    </subcellularLocation>
</comment>
<evidence type="ECO:0000256" key="2">
    <source>
        <dbReference type="ARBA" id="ARBA00008642"/>
    </source>
</evidence>
<dbReference type="EMBL" id="PGFA01000001">
    <property type="protein sequence ID" value="PJJ59999.1"/>
    <property type="molecule type" value="Genomic_DNA"/>
</dbReference>
<feature type="active site" evidence="13">
    <location>
        <position position="115"/>
    </location>
</feature>
<reference evidence="16 17" key="1">
    <citation type="submission" date="2017-11" db="EMBL/GenBank/DDBJ databases">
        <title>Genomic Encyclopedia of Archaeal and Bacterial Type Strains, Phase II (KMG-II): From Individual Species to Whole Genera.</title>
        <authorList>
            <person name="Goeker M."/>
        </authorList>
    </citation>
    <scope>NUCLEOTIDE SEQUENCE [LARGE SCALE GENOMIC DNA]</scope>
    <source>
        <strain evidence="16 17">DSM 11115</strain>
    </source>
</reference>
<dbReference type="SUPFAM" id="SSF53901">
    <property type="entry name" value="Thiolase-like"/>
    <property type="match status" value="1"/>
</dbReference>
<dbReference type="RefSeq" id="WP_100335668.1">
    <property type="nucleotide sequence ID" value="NZ_PGFA01000001.1"/>
</dbReference>
<name>A0A2M9BPW7_9BACT</name>
<dbReference type="HAMAP" id="MF_01815">
    <property type="entry name" value="FabH"/>
    <property type="match status" value="1"/>
</dbReference>
<dbReference type="NCBIfam" id="NF006829">
    <property type="entry name" value="PRK09352.1"/>
    <property type="match status" value="1"/>
</dbReference>
<gene>
    <name evidence="13" type="primary">fabH</name>
    <name evidence="16" type="ORF">CLV45_1424</name>
</gene>
<dbReference type="Proteomes" id="UP000228535">
    <property type="component" value="Unassembled WGS sequence"/>
</dbReference>
<dbReference type="GO" id="GO:0006633">
    <property type="term" value="P:fatty acid biosynthetic process"/>
    <property type="evidence" value="ECO:0007669"/>
    <property type="project" value="UniProtKB-UniRule"/>
</dbReference>
<sequence>MKITAAITGVGAYVPDYVLTNQELEKMVDTTDEWITTRTGIKERRILKGENQGTSVMGIKAVQQLLDKTGTRAEDIDLLICATTTGDMVFPATGNIISHGVGAINAFSYDVQAACSGFLFSLATGAQFIQSGMYKKVIVVGADKMSSIVDYTDRSNCIIFGDGAGAVLLEPSTDGYGILDQVLRTDGKGENYLYQKAGGSRRPPSIETVTNREHFIYQEGATVFKFAVTNMADVAAQVMERNNLTKEDVAWLVPHQANKRIIDATANRMGVGPEKVMLNIQRYGNTTNATIPLCLSDYEQLLHKGDNLVLAAFGGGFTWGSIYLKWAYDPKPDPQHA</sequence>
<dbReference type="PANTHER" id="PTHR34069:SF2">
    <property type="entry name" value="BETA-KETOACYL-[ACYL-CARRIER-PROTEIN] SYNTHASE III"/>
    <property type="match status" value="1"/>
</dbReference>
<protein>
    <recommendedName>
        <fullName evidence="3 13">Beta-ketoacyl-[acyl-carrier-protein] synthase III</fullName>
        <shortName evidence="13">Beta-ketoacyl-ACP synthase III</shortName>
        <shortName evidence="13">KAS III</shortName>
        <ecNumber evidence="3 13">2.3.1.180</ecNumber>
    </recommendedName>
    <alternativeName>
        <fullName evidence="13">3-oxoacyl-[acyl-carrier-protein] synthase 3</fullName>
    </alternativeName>
    <alternativeName>
        <fullName evidence="13">3-oxoacyl-[acyl-carrier-protein] synthase III</fullName>
    </alternativeName>
</protein>
<dbReference type="GO" id="GO:0033818">
    <property type="term" value="F:beta-ketoacyl-acyl-carrier-protein synthase III activity"/>
    <property type="evidence" value="ECO:0007669"/>
    <property type="project" value="UniProtKB-UniRule"/>
</dbReference>
<evidence type="ECO:0000256" key="5">
    <source>
        <dbReference type="ARBA" id="ARBA00022516"/>
    </source>
</evidence>
<evidence type="ECO:0000259" key="14">
    <source>
        <dbReference type="Pfam" id="PF08541"/>
    </source>
</evidence>
<accession>A0A2M9BPW7</accession>
<dbReference type="InterPro" id="IPR016039">
    <property type="entry name" value="Thiolase-like"/>
</dbReference>
<dbReference type="Gene3D" id="3.40.47.10">
    <property type="match status" value="1"/>
</dbReference>
<dbReference type="InterPro" id="IPR013747">
    <property type="entry name" value="ACP_syn_III_C"/>
</dbReference>
<proteinExistence type="inferred from homology"/>
<dbReference type="PANTHER" id="PTHR34069">
    <property type="entry name" value="3-OXOACYL-[ACYL-CARRIER-PROTEIN] SYNTHASE 3"/>
    <property type="match status" value="1"/>
</dbReference>
<evidence type="ECO:0000256" key="11">
    <source>
        <dbReference type="ARBA" id="ARBA00023315"/>
    </source>
</evidence>
<evidence type="ECO:0000256" key="10">
    <source>
        <dbReference type="ARBA" id="ARBA00023268"/>
    </source>
</evidence>
<comment type="caution">
    <text evidence="16">The sequence shown here is derived from an EMBL/GenBank/DDBJ whole genome shotgun (WGS) entry which is preliminary data.</text>
</comment>
<dbReference type="NCBIfam" id="TIGR00747">
    <property type="entry name" value="fabH"/>
    <property type="match status" value="1"/>
</dbReference>
<evidence type="ECO:0000313" key="17">
    <source>
        <dbReference type="Proteomes" id="UP000228535"/>
    </source>
</evidence>
<feature type="active site" evidence="13">
    <location>
        <position position="285"/>
    </location>
</feature>
<dbReference type="GO" id="GO:0044550">
    <property type="term" value="P:secondary metabolite biosynthetic process"/>
    <property type="evidence" value="ECO:0007669"/>
    <property type="project" value="TreeGrafter"/>
</dbReference>
<keyword evidence="4 13" id="KW-0963">Cytoplasm</keyword>
<feature type="domain" description="Beta-ketoacyl-[acyl-carrier-protein] synthase III C-terminal" evidence="14">
    <location>
        <begin position="239"/>
        <end position="326"/>
    </location>
</feature>
<evidence type="ECO:0000256" key="6">
    <source>
        <dbReference type="ARBA" id="ARBA00022679"/>
    </source>
</evidence>
<keyword evidence="9 13" id="KW-0275">Fatty acid biosynthesis</keyword>
<dbReference type="UniPathway" id="UPA00094"/>
<dbReference type="GO" id="GO:0005737">
    <property type="term" value="C:cytoplasm"/>
    <property type="evidence" value="ECO:0007669"/>
    <property type="project" value="UniProtKB-SubCell"/>
</dbReference>
<keyword evidence="6 13" id="KW-0808">Transferase</keyword>
<evidence type="ECO:0000256" key="9">
    <source>
        <dbReference type="ARBA" id="ARBA00023160"/>
    </source>
</evidence>
<keyword evidence="17" id="KW-1185">Reference proteome</keyword>
<evidence type="ECO:0000259" key="15">
    <source>
        <dbReference type="Pfam" id="PF08545"/>
    </source>
</evidence>
<comment type="domain">
    <text evidence="13">The last Arg residue of the ACP-binding site is essential for the weak association between ACP/AcpP and FabH.</text>
</comment>
<keyword evidence="8 13" id="KW-0443">Lipid metabolism</keyword>
<dbReference type="Pfam" id="PF08545">
    <property type="entry name" value="ACP_syn_III"/>
    <property type="match status" value="1"/>
</dbReference>
<evidence type="ECO:0000313" key="16">
    <source>
        <dbReference type="EMBL" id="PJJ59999.1"/>
    </source>
</evidence>
<dbReference type="GO" id="GO:0004315">
    <property type="term" value="F:3-oxoacyl-[acyl-carrier-protein] synthase activity"/>
    <property type="evidence" value="ECO:0007669"/>
    <property type="project" value="InterPro"/>
</dbReference>
<organism evidence="16 17">
    <name type="scientific">Hymenobacter chitinivorans DSM 11115</name>
    <dbReference type="NCBI Taxonomy" id="1121954"/>
    <lineage>
        <taxon>Bacteria</taxon>
        <taxon>Pseudomonadati</taxon>
        <taxon>Bacteroidota</taxon>
        <taxon>Cytophagia</taxon>
        <taxon>Cytophagales</taxon>
        <taxon>Hymenobacteraceae</taxon>
        <taxon>Hymenobacter</taxon>
    </lineage>
</organism>
<evidence type="ECO:0000256" key="4">
    <source>
        <dbReference type="ARBA" id="ARBA00022490"/>
    </source>
</evidence>
<dbReference type="OrthoDB" id="9815506at2"/>
<comment type="subunit">
    <text evidence="13">Homodimer.</text>
</comment>
<keyword evidence="10 13" id="KW-0511">Multifunctional enzyme</keyword>
<dbReference type="InterPro" id="IPR013751">
    <property type="entry name" value="ACP_syn_III_N"/>
</dbReference>
<keyword evidence="11 13" id="KW-0012">Acyltransferase</keyword>
<evidence type="ECO:0000256" key="3">
    <source>
        <dbReference type="ARBA" id="ARBA00012333"/>
    </source>
</evidence>